<evidence type="ECO:0000313" key="1">
    <source>
        <dbReference type="EMBL" id="KAD4385263.1"/>
    </source>
</evidence>
<accession>A0A5N6N678</accession>
<organism evidence="1 2">
    <name type="scientific">Mikania micrantha</name>
    <name type="common">bitter vine</name>
    <dbReference type="NCBI Taxonomy" id="192012"/>
    <lineage>
        <taxon>Eukaryota</taxon>
        <taxon>Viridiplantae</taxon>
        <taxon>Streptophyta</taxon>
        <taxon>Embryophyta</taxon>
        <taxon>Tracheophyta</taxon>
        <taxon>Spermatophyta</taxon>
        <taxon>Magnoliopsida</taxon>
        <taxon>eudicotyledons</taxon>
        <taxon>Gunneridae</taxon>
        <taxon>Pentapetalae</taxon>
        <taxon>asterids</taxon>
        <taxon>campanulids</taxon>
        <taxon>Asterales</taxon>
        <taxon>Asteraceae</taxon>
        <taxon>Asteroideae</taxon>
        <taxon>Heliantheae alliance</taxon>
        <taxon>Eupatorieae</taxon>
        <taxon>Mikania</taxon>
    </lineage>
</organism>
<evidence type="ECO:0000313" key="2">
    <source>
        <dbReference type="Proteomes" id="UP000326396"/>
    </source>
</evidence>
<dbReference type="AlphaFoldDB" id="A0A5N6N678"/>
<dbReference type="EMBL" id="SZYD01000013">
    <property type="protein sequence ID" value="KAD4385263.1"/>
    <property type="molecule type" value="Genomic_DNA"/>
</dbReference>
<reference evidence="1 2" key="1">
    <citation type="submission" date="2019-05" db="EMBL/GenBank/DDBJ databases">
        <title>Mikania micrantha, genome provides insights into the molecular mechanism of rapid growth.</title>
        <authorList>
            <person name="Liu B."/>
        </authorList>
    </citation>
    <scope>NUCLEOTIDE SEQUENCE [LARGE SCALE GENOMIC DNA]</scope>
    <source>
        <strain evidence="1">NLD-2019</strain>
        <tissue evidence="1">Leaf</tissue>
    </source>
</reference>
<sequence>MDLLMIAGSRLLLEEVQKKEVDGEGEHGCDGGGFLIITSCKRAGMVPVIQPDNGLYLFIIKAGILLSARISFCFFPLLYYTSFLNLLPVESLIWAMWTKGLCEESLLVGISAMPYPGWTI</sequence>
<keyword evidence="2" id="KW-1185">Reference proteome</keyword>
<gene>
    <name evidence="1" type="ORF">E3N88_25431</name>
</gene>
<name>A0A5N6N678_9ASTR</name>
<proteinExistence type="predicted"/>
<protein>
    <submittedName>
        <fullName evidence="1">Uncharacterized protein</fullName>
    </submittedName>
</protein>
<comment type="caution">
    <text evidence="1">The sequence shown here is derived from an EMBL/GenBank/DDBJ whole genome shotgun (WGS) entry which is preliminary data.</text>
</comment>
<dbReference type="Proteomes" id="UP000326396">
    <property type="component" value="Linkage Group LG3"/>
</dbReference>